<evidence type="ECO:0000313" key="4">
    <source>
        <dbReference type="EMBL" id="MFC3212200.1"/>
    </source>
</evidence>
<feature type="domain" description="EAL" evidence="2">
    <location>
        <begin position="495"/>
        <end position="747"/>
    </location>
</feature>
<dbReference type="PROSITE" id="PS50883">
    <property type="entry name" value="EAL"/>
    <property type="match status" value="1"/>
</dbReference>
<dbReference type="SMART" id="SM00267">
    <property type="entry name" value="GGDEF"/>
    <property type="match status" value="1"/>
</dbReference>
<sequence length="759" mass="86682">MLKQMLFPITILSLAIALFYSWTLTFQGDPWLVTTGTNVLQILAGTLSFIWLYQAYRSAEARHKSFWLLLQLALILYTAGNWIWLILQFSQGTENSTILSSVVWLSSYLIFLVALIFKTRELSNEFSENSYLFNIAVFIITVASISFHYLINPVLELSGESWLITMTAIIYPVADITILLVVSILYYLIRKNKQQEVLLFLLIGFFIQIAADFLYVYVSYKESYQPGHLVDLLWLLSVLLFGFSGYYSKSDKRNELWKLKSTANDKGTAFPYVSILILLMLVMHSYQFDFNGLSSGLLIIFIMVLGRQLQVLLRNRQLVEQYRYLAYHDQLTDLRNRSSFNEEIEHFLADYPTKQMALLLIDLDQFKVVNDTMGHHIGDLVLVKTAERLQAALDPDMLLYRLGGDEFIIVVLDATDEKCEAVANKLLDNFNESLDVDEYQINITPSIGISKYPEHGYTPEDLMKNADAAMYVSKEKGKNGYSFFNAELSQEKSRKMTIENALKKAIQRDQFILYYQPKVVLGTRKIIGMEALLRWRHPDLGWVSPVEFIPVAEETGQIVAIGEWVLEEACRQNKQWQDAGYPPLNISVNVSVLQFKHGKFLETVERILGKTGLDTRYLELEITESIMQNIKESKKILVSLQQMGIKISIDDFGTGYSSLHVLQKLPIDTLKIDKSFVDELDIDELNPMVKAIIDLGLNLDMTLVAEGIESENQMNVLIEHGCTIGQGYLFSKPVAPEDFEGLMQIPGMLAEELEHGIVR</sequence>
<proteinExistence type="predicted"/>
<protein>
    <submittedName>
        <fullName evidence="4">Bifunctional diguanylate cyclase/phosphodiesterase</fullName>
    </submittedName>
</protein>
<keyword evidence="1" id="KW-0812">Transmembrane</keyword>
<dbReference type="Pfam" id="PF00990">
    <property type="entry name" value="GGDEF"/>
    <property type="match status" value="1"/>
</dbReference>
<keyword evidence="1" id="KW-1133">Transmembrane helix</keyword>
<dbReference type="Proteomes" id="UP001595625">
    <property type="component" value="Unassembled WGS sequence"/>
</dbReference>
<dbReference type="CDD" id="cd01948">
    <property type="entry name" value="EAL"/>
    <property type="match status" value="1"/>
</dbReference>
<dbReference type="InterPro" id="IPR052155">
    <property type="entry name" value="Biofilm_reg_signaling"/>
</dbReference>
<dbReference type="InterPro" id="IPR043128">
    <property type="entry name" value="Rev_trsase/Diguanyl_cyclase"/>
</dbReference>
<dbReference type="Gene3D" id="3.30.70.270">
    <property type="match status" value="1"/>
</dbReference>
<dbReference type="RefSeq" id="WP_240633559.1">
    <property type="nucleotide sequence ID" value="NZ_JBHRUJ010000017.1"/>
</dbReference>
<feature type="transmembrane region" description="Helical" evidence="1">
    <location>
        <begin position="65"/>
        <end position="86"/>
    </location>
</feature>
<dbReference type="InterPro" id="IPR029787">
    <property type="entry name" value="Nucleotide_cyclase"/>
</dbReference>
<dbReference type="Pfam" id="PF00563">
    <property type="entry name" value="EAL"/>
    <property type="match status" value="1"/>
</dbReference>
<feature type="transmembrane region" description="Helical" evidence="1">
    <location>
        <begin position="163"/>
        <end position="188"/>
    </location>
</feature>
<feature type="transmembrane region" description="Helical" evidence="1">
    <location>
        <begin position="232"/>
        <end position="248"/>
    </location>
</feature>
<dbReference type="SUPFAM" id="SSF55073">
    <property type="entry name" value="Nucleotide cyclase"/>
    <property type="match status" value="1"/>
</dbReference>
<comment type="caution">
    <text evidence="4">The sequence shown here is derived from an EMBL/GenBank/DDBJ whole genome shotgun (WGS) entry which is preliminary data.</text>
</comment>
<dbReference type="CDD" id="cd01949">
    <property type="entry name" value="GGDEF"/>
    <property type="match status" value="1"/>
</dbReference>
<feature type="transmembrane region" description="Helical" evidence="1">
    <location>
        <begin position="269"/>
        <end position="286"/>
    </location>
</feature>
<feature type="transmembrane region" description="Helical" evidence="1">
    <location>
        <begin position="98"/>
        <end position="119"/>
    </location>
</feature>
<gene>
    <name evidence="4" type="ORF">ACFOEJ_14020</name>
</gene>
<evidence type="ECO:0000259" key="3">
    <source>
        <dbReference type="PROSITE" id="PS50887"/>
    </source>
</evidence>
<dbReference type="EMBL" id="JBHRUJ010000017">
    <property type="protein sequence ID" value="MFC3212200.1"/>
    <property type="molecule type" value="Genomic_DNA"/>
</dbReference>
<dbReference type="SMART" id="SM00052">
    <property type="entry name" value="EAL"/>
    <property type="match status" value="1"/>
</dbReference>
<feature type="transmembrane region" description="Helical" evidence="1">
    <location>
        <begin position="131"/>
        <end position="151"/>
    </location>
</feature>
<dbReference type="PANTHER" id="PTHR44757:SF2">
    <property type="entry name" value="BIOFILM ARCHITECTURE MAINTENANCE PROTEIN MBAA"/>
    <property type="match status" value="1"/>
</dbReference>
<keyword evidence="1" id="KW-0472">Membrane</keyword>
<organism evidence="4 5">
    <name type="scientific">Planomicrobium okeanokoites</name>
    <name type="common">Planococcus okeanokoites</name>
    <name type="synonym">Flavobacterium okeanokoites</name>
    <dbReference type="NCBI Taxonomy" id="244"/>
    <lineage>
        <taxon>Bacteria</taxon>
        <taxon>Bacillati</taxon>
        <taxon>Bacillota</taxon>
        <taxon>Bacilli</taxon>
        <taxon>Bacillales</taxon>
        <taxon>Caryophanaceae</taxon>
        <taxon>Planomicrobium</taxon>
    </lineage>
</organism>
<dbReference type="NCBIfam" id="TIGR00254">
    <property type="entry name" value="GGDEF"/>
    <property type="match status" value="1"/>
</dbReference>
<name>A0ABV7KRP8_PLAOK</name>
<feature type="transmembrane region" description="Helical" evidence="1">
    <location>
        <begin position="31"/>
        <end position="53"/>
    </location>
</feature>
<feature type="transmembrane region" description="Helical" evidence="1">
    <location>
        <begin position="197"/>
        <end position="220"/>
    </location>
</feature>
<feature type="domain" description="GGDEF" evidence="3">
    <location>
        <begin position="354"/>
        <end position="486"/>
    </location>
</feature>
<evidence type="ECO:0000313" key="5">
    <source>
        <dbReference type="Proteomes" id="UP001595625"/>
    </source>
</evidence>
<dbReference type="Gene3D" id="3.20.20.450">
    <property type="entry name" value="EAL domain"/>
    <property type="match status" value="1"/>
</dbReference>
<evidence type="ECO:0000256" key="1">
    <source>
        <dbReference type="SAM" id="Phobius"/>
    </source>
</evidence>
<dbReference type="SUPFAM" id="SSF141868">
    <property type="entry name" value="EAL domain-like"/>
    <property type="match status" value="1"/>
</dbReference>
<dbReference type="InterPro" id="IPR001633">
    <property type="entry name" value="EAL_dom"/>
</dbReference>
<reference evidence="5" key="1">
    <citation type="journal article" date="2019" name="Int. J. Syst. Evol. Microbiol.">
        <title>The Global Catalogue of Microorganisms (GCM) 10K type strain sequencing project: providing services to taxonomists for standard genome sequencing and annotation.</title>
        <authorList>
            <consortium name="The Broad Institute Genomics Platform"/>
            <consortium name="The Broad Institute Genome Sequencing Center for Infectious Disease"/>
            <person name="Wu L."/>
            <person name="Ma J."/>
        </authorList>
    </citation>
    <scope>NUCLEOTIDE SEQUENCE [LARGE SCALE GENOMIC DNA]</scope>
    <source>
        <strain evidence="5">CCM 320</strain>
    </source>
</reference>
<accession>A0ABV7KRP8</accession>
<dbReference type="InterPro" id="IPR000160">
    <property type="entry name" value="GGDEF_dom"/>
</dbReference>
<dbReference type="PROSITE" id="PS50887">
    <property type="entry name" value="GGDEF"/>
    <property type="match status" value="1"/>
</dbReference>
<evidence type="ECO:0000259" key="2">
    <source>
        <dbReference type="PROSITE" id="PS50883"/>
    </source>
</evidence>
<dbReference type="InterPro" id="IPR035919">
    <property type="entry name" value="EAL_sf"/>
</dbReference>
<dbReference type="PANTHER" id="PTHR44757">
    <property type="entry name" value="DIGUANYLATE CYCLASE DGCP"/>
    <property type="match status" value="1"/>
</dbReference>
<keyword evidence="5" id="KW-1185">Reference proteome</keyword>